<dbReference type="AlphaFoldDB" id="A0A2G5VBI3"/>
<dbReference type="InterPro" id="IPR052664">
    <property type="entry name" value="BTB-MATH_domain_protein"/>
</dbReference>
<dbReference type="PROSITE" id="PS50097">
    <property type="entry name" value="BTB"/>
    <property type="match status" value="1"/>
</dbReference>
<evidence type="ECO:0000313" key="3">
    <source>
        <dbReference type="EMBL" id="PIC48896.1"/>
    </source>
</evidence>
<sequence>MLTTLFSCFRFREKTSNKIDNVGNEPASELMVENAKTLEKLKIEVTEEIKKDNKQNLEEITDRLQSMEASISKLLQLNETAQKSKDDSKKEPINEYTEQIRHRHEQRFNALSDKLQSIEASIQKSKDVSEKDPIDQSIVPINNTTNVASKTVKRFRLKHVFKDAANLMMDQLNYSEYENHYNVKWCVSVKRSNGHLGFYIHCELIDPADKWSIRTKLKYKVVNRLQSEIIRTLDYCYENSEGRGCPSFLEWEEMKNWCLVGGNLTVEAEVTIIETTGLGKKKIRKFDESQKDVSDVILVVGDTKFHVSKMFLASQSSVFKALLLGNFSESKQSEVALNGIDPDDFHYFLEVLYGESAVNDFNVEGVALLSDMYDAPTAMRRCEDFLLKESKMPLEEKLEMAIRYNLERLKAV</sequence>
<protein>
    <recommendedName>
        <fullName evidence="2">BTB domain-containing protein</fullName>
    </recommendedName>
</protein>
<feature type="coiled-coil region" evidence="1">
    <location>
        <begin position="35"/>
        <end position="121"/>
    </location>
</feature>
<evidence type="ECO:0000256" key="1">
    <source>
        <dbReference type="SAM" id="Coils"/>
    </source>
</evidence>
<gene>
    <name evidence="3" type="primary">Cnig_chr_II.g7705</name>
    <name evidence="3" type="ORF">B9Z55_007705</name>
</gene>
<dbReference type="InterPro" id="IPR002083">
    <property type="entry name" value="MATH/TRAF_dom"/>
</dbReference>
<dbReference type="PANTHER" id="PTHR22743:SF165">
    <property type="entry name" value="BTB AND MATH DOMAIN CONTAINING-RELATED"/>
    <property type="match status" value="1"/>
</dbReference>
<comment type="caution">
    <text evidence="3">The sequence shown here is derived from an EMBL/GenBank/DDBJ whole genome shotgun (WGS) entry which is preliminary data.</text>
</comment>
<dbReference type="InterPro" id="IPR000210">
    <property type="entry name" value="BTB/POZ_dom"/>
</dbReference>
<dbReference type="SMART" id="SM00225">
    <property type="entry name" value="BTB"/>
    <property type="match status" value="1"/>
</dbReference>
<name>A0A2G5VBI3_9PELO</name>
<proteinExistence type="predicted"/>
<dbReference type="CDD" id="cd00121">
    <property type="entry name" value="MATH"/>
    <property type="match status" value="1"/>
</dbReference>
<dbReference type="Gene3D" id="3.30.710.10">
    <property type="entry name" value="Potassium Channel Kv1.1, Chain A"/>
    <property type="match status" value="1"/>
</dbReference>
<dbReference type="SUPFAM" id="SSF54695">
    <property type="entry name" value="POZ domain"/>
    <property type="match status" value="1"/>
</dbReference>
<dbReference type="Gene3D" id="2.60.210.10">
    <property type="entry name" value="Apoptosis, Tumor Necrosis Factor Receptor Associated Protein 2, Chain A"/>
    <property type="match status" value="1"/>
</dbReference>
<evidence type="ECO:0000313" key="4">
    <source>
        <dbReference type="Proteomes" id="UP000230233"/>
    </source>
</evidence>
<reference evidence="4" key="1">
    <citation type="submission" date="2017-10" db="EMBL/GenBank/DDBJ databases">
        <title>Rapid genome shrinkage in a self-fertile nematode reveals novel sperm competition proteins.</title>
        <authorList>
            <person name="Yin D."/>
            <person name="Schwarz E.M."/>
            <person name="Thomas C.G."/>
            <person name="Felde R.L."/>
            <person name="Korf I.F."/>
            <person name="Cutter A.D."/>
            <person name="Schartner C.M."/>
            <person name="Ralston E.J."/>
            <person name="Meyer B.J."/>
            <person name="Haag E.S."/>
        </authorList>
    </citation>
    <scope>NUCLEOTIDE SEQUENCE [LARGE SCALE GENOMIC DNA]</scope>
    <source>
        <strain evidence="4">JU1422</strain>
    </source>
</reference>
<dbReference type="Proteomes" id="UP000230233">
    <property type="component" value="Chromosome II"/>
</dbReference>
<dbReference type="PANTHER" id="PTHR22743">
    <property type="entry name" value="MEPRIN/TRAF-LIKE MATH FAMILY-C.ELEGANS"/>
    <property type="match status" value="1"/>
</dbReference>
<dbReference type="EMBL" id="PDUG01000002">
    <property type="protein sequence ID" value="PIC48896.1"/>
    <property type="molecule type" value="Genomic_DNA"/>
</dbReference>
<dbReference type="OrthoDB" id="6086604at2759"/>
<organism evidence="3 4">
    <name type="scientific">Caenorhabditis nigoni</name>
    <dbReference type="NCBI Taxonomy" id="1611254"/>
    <lineage>
        <taxon>Eukaryota</taxon>
        <taxon>Metazoa</taxon>
        <taxon>Ecdysozoa</taxon>
        <taxon>Nematoda</taxon>
        <taxon>Chromadorea</taxon>
        <taxon>Rhabditida</taxon>
        <taxon>Rhabditina</taxon>
        <taxon>Rhabditomorpha</taxon>
        <taxon>Rhabditoidea</taxon>
        <taxon>Rhabditidae</taxon>
        <taxon>Peloderinae</taxon>
        <taxon>Caenorhabditis</taxon>
    </lineage>
</organism>
<accession>A0A2G5VBI3</accession>
<dbReference type="Pfam" id="PF00917">
    <property type="entry name" value="MATH"/>
    <property type="match status" value="1"/>
</dbReference>
<dbReference type="InterPro" id="IPR008974">
    <property type="entry name" value="TRAF-like"/>
</dbReference>
<feature type="domain" description="BTB" evidence="2">
    <location>
        <begin position="294"/>
        <end position="353"/>
    </location>
</feature>
<dbReference type="SMART" id="SM00061">
    <property type="entry name" value="MATH"/>
    <property type="match status" value="1"/>
</dbReference>
<keyword evidence="1" id="KW-0175">Coiled coil</keyword>
<keyword evidence="4" id="KW-1185">Reference proteome</keyword>
<dbReference type="InterPro" id="IPR011333">
    <property type="entry name" value="SKP1/BTB/POZ_sf"/>
</dbReference>
<dbReference type="Pfam" id="PF00651">
    <property type="entry name" value="BTB"/>
    <property type="match status" value="1"/>
</dbReference>
<dbReference type="SUPFAM" id="SSF49599">
    <property type="entry name" value="TRAF domain-like"/>
    <property type="match status" value="1"/>
</dbReference>
<evidence type="ECO:0000259" key="2">
    <source>
        <dbReference type="PROSITE" id="PS50097"/>
    </source>
</evidence>
<dbReference type="CDD" id="cd18186">
    <property type="entry name" value="BTB_POZ_ZBTB_KLHL-like"/>
    <property type="match status" value="1"/>
</dbReference>